<evidence type="ECO:0000313" key="1">
    <source>
        <dbReference type="EMBL" id="CAK5264063.1"/>
    </source>
</evidence>
<evidence type="ECO:0000313" key="2">
    <source>
        <dbReference type="Proteomes" id="UP001295794"/>
    </source>
</evidence>
<proteinExistence type="predicted"/>
<name>A0AAD2GX82_9AGAR</name>
<reference evidence="1" key="1">
    <citation type="submission" date="2023-11" db="EMBL/GenBank/DDBJ databases">
        <authorList>
            <person name="De Vega J J."/>
            <person name="De Vega J J."/>
        </authorList>
    </citation>
    <scope>NUCLEOTIDE SEQUENCE</scope>
</reference>
<dbReference type="AlphaFoldDB" id="A0AAD2GX82"/>
<sequence>MTTNLPATPLLPDEQKLATDGANWANFKEIMISMARGRGVDGYMFGTVLNPTAFVTSSAGYTPLNATTPSPDKYMLRDGWVAAMLYQNIKDPRSHDLKGSDLTNLIWTTLVSKFNRSTELLYLMSHIDELVKHRAEVHDIGGSILDPLMCTIILLSLPKEEFGTLLIALQIHKVVAHLVQHLREWWDLVWKKQVEEEGASANALATVTNNSLCENCWKPPCGKEPALGLVQAHRQARENRRNHAQPYINHQIAAAQAPDSPPTTAYASPMATYVLAAETHDDEWDVEGHTLLF</sequence>
<dbReference type="Proteomes" id="UP001295794">
    <property type="component" value="Unassembled WGS sequence"/>
</dbReference>
<protein>
    <submittedName>
        <fullName evidence="1">Uncharacterized protein</fullName>
    </submittedName>
</protein>
<accession>A0AAD2GX82</accession>
<gene>
    <name evidence="1" type="ORF">MYCIT1_LOCUS3933</name>
</gene>
<keyword evidence="2" id="KW-1185">Reference proteome</keyword>
<dbReference type="EMBL" id="CAVNYO010000047">
    <property type="protein sequence ID" value="CAK5264063.1"/>
    <property type="molecule type" value="Genomic_DNA"/>
</dbReference>
<comment type="caution">
    <text evidence="1">The sequence shown here is derived from an EMBL/GenBank/DDBJ whole genome shotgun (WGS) entry which is preliminary data.</text>
</comment>
<organism evidence="1 2">
    <name type="scientific">Mycena citricolor</name>
    <dbReference type="NCBI Taxonomy" id="2018698"/>
    <lineage>
        <taxon>Eukaryota</taxon>
        <taxon>Fungi</taxon>
        <taxon>Dikarya</taxon>
        <taxon>Basidiomycota</taxon>
        <taxon>Agaricomycotina</taxon>
        <taxon>Agaricomycetes</taxon>
        <taxon>Agaricomycetidae</taxon>
        <taxon>Agaricales</taxon>
        <taxon>Marasmiineae</taxon>
        <taxon>Mycenaceae</taxon>
        <taxon>Mycena</taxon>
    </lineage>
</organism>